<keyword evidence="2" id="KW-0378">Hydrolase</keyword>
<dbReference type="SUPFAM" id="SSF52540">
    <property type="entry name" value="P-loop containing nucleoside triphosphate hydrolases"/>
    <property type="match status" value="1"/>
</dbReference>
<feature type="domain" description="DNA2/NAM7 helicase-like C-terminal" evidence="6">
    <location>
        <begin position="293"/>
        <end position="509"/>
    </location>
</feature>
<dbReference type="Pfam" id="PF13087">
    <property type="entry name" value="AAA_12"/>
    <property type="match status" value="1"/>
</dbReference>
<dbReference type="InterPro" id="IPR047187">
    <property type="entry name" value="SF1_C_Upf1"/>
</dbReference>
<evidence type="ECO:0000256" key="4">
    <source>
        <dbReference type="ARBA" id="ARBA00022840"/>
    </source>
</evidence>
<dbReference type="GO" id="GO:0016787">
    <property type="term" value="F:hydrolase activity"/>
    <property type="evidence" value="ECO:0007669"/>
    <property type="project" value="UniProtKB-KW"/>
</dbReference>
<dbReference type="PhylomeDB" id="R7QVR3"/>
<proteinExistence type="predicted"/>
<reference evidence="8" key="1">
    <citation type="journal article" date="2013" name="Proc. Natl. Acad. Sci. U.S.A.">
        <title>Genome structure and metabolic features in the red seaweed Chondrus crispus shed light on evolution of the Archaeplastida.</title>
        <authorList>
            <person name="Collen J."/>
            <person name="Porcel B."/>
            <person name="Carre W."/>
            <person name="Ball S.G."/>
            <person name="Chaparro C."/>
            <person name="Tonon T."/>
            <person name="Barbeyron T."/>
            <person name="Michel G."/>
            <person name="Noel B."/>
            <person name="Valentin K."/>
            <person name="Elias M."/>
            <person name="Artiguenave F."/>
            <person name="Arun A."/>
            <person name="Aury J.M."/>
            <person name="Barbosa-Neto J.F."/>
            <person name="Bothwell J.H."/>
            <person name="Bouget F.Y."/>
            <person name="Brillet L."/>
            <person name="Cabello-Hurtado F."/>
            <person name="Capella-Gutierrez S."/>
            <person name="Charrier B."/>
            <person name="Cladiere L."/>
            <person name="Cock J.M."/>
            <person name="Coelho S.M."/>
            <person name="Colleoni C."/>
            <person name="Czjzek M."/>
            <person name="Da Silva C."/>
            <person name="Delage L."/>
            <person name="Denoeud F."/>
            <person name="Deschamps P."/>
            <person name="Dittami S.M."/>
            <person name="Gabaldon T."/>
            <person name="Gachon C.M."/>
            <person name="Groisillier A."/>
            <person name="Herve C."/>
            <person name="Jabbari K."/>
            <person name="Katinka M."/>
            <person name="Kloareg B."/>
            <person name="Kowalczyk N."/>
            <person name="Labadie K."/>
            <person name="Leblanc C."/>
            <person name="Lopez P.J."/>
            <person name="McLachlan D.H."/>
            <person name="Meslet-Cladiere L."/>
            <person name="Moustafa A."/>
            <person name="Nehr Z."/>
            <person name="Nyvall Collen P."/>
            <person name="Panaud O."/>
            <person name="Partensky F."/>
            <person name="Poulain J."/>
            <person name="Rensing S.A."/>
            <person name="Rousvoal S."/>
            <person name="Samson G."/>
            <person name="Symeonidi A."/>
            <person name="Weissenbach J."/>
            <person name="Zambounis A."/>
            <person name="Wincker P."/>
            <person name="Boyen C."/>
        </authorList>
    </citation>
    <scope>NUCLEOTIDE SEQUENCE [LARGE SCALE GENOMIC DNA]</scope>
    <source>
        <strain evidence="8">cv. Stackhouse</strain>
    </source>
</reference>
<keyword evidence="4" id="KW-0067">ATP-binding</keyword>
<dbReference type="EMBL" id="HG002370">
    <property type="protein sequence ID" value="CDF41405.1"/>
    <property type="molecule type" value="Genomic_DNA"/>
</dbReference>
<protein>
    <recommendedName>
        <fullName evidence="9">AAA+ ATPase domain-containing protein</fullName>
    </recommendedName>
</protein>
<dbReference type="InterPro" id="IPR041679">
    <property type="entry name" value="DNA2/NAM7-like_C"/>
</dbReference>
<evidence type="ECO:0000256" key="3">
    <source>
        <dbReference type="ARBA" id="ARBA00022806"/>
    </source>
</evidence>
<evidence type="ECO:0000313" key="7">
    <source>
        <dbReference type="EMBL" id="CDF41405.1"/>
    </source>
</evidence>
<dbReference type="OrthoDB" id="2025at2759"/>
<dbReference type="InterPro" id="IPR045055">
    <property type="entry name" value="DNA2/NAM7-like"/>
</dbReference>
<dbReference type="RefSeq" id="XP_005711699.1">
    <property type="nucleotide sequence ID" value="XM_005711642.1"/>
</dbReference>
<dbReference type="FunFam" id="3.40.50.300:FF:000326">
    <property type="entry name" value="P-loop containing nucleoside triphosphate hydrolase"/>
    <property type="match status" value="1"/>
</dbReference>
<keyword evidence="8" id="KW-1185">Reference proteome</keyword>
<dbReference type="GO" id="GO:0003724">
    <property type="term" value="F:RNA helicase activity"/>
    <property type="evidence" value="ECO:0007669"/>
    <property type="project" value="TreeGrafter"/>
</dbReference>
<dbReference type="PANTHER" id="PTHR10887">
    <property type="entry name" value="DNA2/NAM7 HELICASE FAMILY"/>
    <property type="match status" value="1"/>
</dbReference>
<dbReference type="InterPro" id="IPR027417">
    <property type="entry name" value="P-loop_NTPase"/>
</dbReference>
<dbReference type="InterPro" id="IPR041677">
    <property type="entry name" value="DNA2/NAM7_AAA_11"/>
</dbReference>
<dbReference type="GO" id="GO:0005524">
    <property type="term" value="F:ATP binding"/>
    <property type="evidence" value="ECO:0007669"/>
    <property type="project" value="UniProtKB-KW"/>
</dbReference>
<dbReference type="OMA" id="WALNDIR"/>
<dbReference type="PANTHER" id="PTHR10887:SF517">
    <property type="entry name" value="RNA HELICASE NONSENSE MRNA REDUCING FACTOR"/>
    <property type="match status" value="1"/>
</dbReference>
<dbReference type="STRING" id="2769.R7QVR3"/>
<dbReference type="AlphaFoldDB" id="R7QVR3"/>
<evidence type="ECO:0000313" key="8">
    <source>
        <dbReference type="Proteomes" id="UP000012073"/>
    </source>
</evidence>
<dbReference type="Gene3D" id="3.40.50.300">
    <property type="entry name" value="P-loop containing nucleotide triphosphate hydrolases"/>
    <property type="match status" value="2"/>
</dbReference>
<dbReference type="Pfam" id="PF13086">
    <property type="entry name" value="AAA_11"/>
    <property type="match status" value="1"/>
</dbReference>
<dbReference type="Proteomes" id="UP000012073">
    <property type="component" value="Unassembled WGS sequence"/>
</dbReference>
<dbReference type="KEGG" id="ccp:CHC_T00007991001"/>
<evidence type="ECO:0000259" key="6">
    <source>
        <dbReference type="Pfam" id="PF13087"/>
    </source>
</evidence>
<name>R7QVR3_CHOCR</name>
<feature type="domain" description="DNA2/NAM7 helicase helicase" evidence="5">
    <location>
        <begin position="173"/>
        <end position="283"/>
    </location>
</feature>
<dbReference type="GO" id="GO:0000184">
    <property type="term" value="P:nuclear-transcribed mRNA catabolic process, nonsense-mediated decay"/>
    <property type="evidence" value="ECO:0007669"/>
    <property type="project" value="TreeGrafter"/>
</dbReference>
<keyword evidence="3" id="KW-0347">Helicase</keyword>
<evidence type="ECO:0000256" key="1">
    <source>
        <dbReference type="ARBA" id="ARBA00022741"/>
    </source>
</evidence>
<dbReference type="Gramene" id="CDF41405">
    <property type="protein sequence ID" value="CDF41405"/>
    <property type="gene ID" value="CHC_T00007991001"/>
</dbReference>
<sequence length="551" mass="60806">MAKLIVISLTETSNVGIKTVSSDGGFLNLPLYVEDEPRDLNRNSEDGESELQKKWQSYCKETVSRISPQDLSEVMPKLSHSLNSSQISAIKTALRRRLSLIQGPPGTGKTVTAAHMISCVVRLGFGPVLACAASNVAVDNLMQKIISVSAASLRIVRIGRVPAIGEELWDKTLESYLEKDLRVRKARNECAAGRMKVSGLLDVEKAAVRQVLKKAHVVVGTCVACGRHDLEGLNFRYVVVDEATQASEPDVLIPLSITVKSGKQVQLVLVGDQNQLPPTILSRNSHHADGAGLETSLFVRLWRQGIETQLLNVQYRMHPQISAFPSKHFYFNRLRDGISPEDRVIPNFHFVAKRYTVLTQSRAIFVHVSDGKEEKDLQTTDINNTTNAGHSYWNRTEAHVVMQVVRELVGAEEGSSITSSRAFSLSDIGLISPYAGQVRILKELVARQWGASSIEVSTVDGFQGREKRVILLSSVRSNDKSSVGFLRDWRRLNVAITRAKALLVVVGNESTLSTNTHWRSWIKWVKRHGATMCVPISESGKTADVGQSPEA</sequence>
<evidence type="ECO:0000259" key="5">
    <source>
        <dbReference type="Pfam" id="PF13086"/>
    </source>
</evidence>
<dbReference type="GO" id="GO:0005737">
    <property type="term" value="C:cytoplasm"/>
    <property type="evidence" value="ECO:0007669"/>
    <property type="project" value="TreeGrafter"/>
</dbReference>
<evidence type="ECO:0008006" key="9">
    <source>
        <dbReference type="Google" id="ProtNLM"/>
    </source>
</evidence>
<dbReference type="GeneID" id="17319419"/>
<organism evidence="7 8">
    <name type="scientific">Chondrus crispus</name>
    <name type="common">Carrageen Irish moss</name>
    <name type="synonym">Polymorpha crispa</name>
    <dbReference type="NCBI Taxonomy" id="2769"/>
    <lineage>
        <taxon>Eukaryota</taxon>
        <taxon>Rhodophyta</taxon>
        <taxon>Florideophyceae</taxon>
        <taxon>Rhodymeniophycidae</taxon>
        <taxon>Gigartinales</taxon>
        <taxon>Gigartinaceae</taxon>
        <taxon>Chondrus</taxon>
    </lineage>
</organism>
<evidence type="ECO:0000256" key="2">
    <source>
        <dbReference type="ARBA" id="ARBA00022801"/>
    </source>
</evidence>
<gene>
    <name evidence="7" type="ORF">CHC_T00007991001</name>
</gene>
<dbReference type="GO" id="GO:0005694">
    <property type="term" value="C:chromosome"/>
    <property type="evidence" value="ECO:0007669"/>
    <property type="project" value="UniProtKB-ARBA"/>
</dbReference>
<dbReference type="CDD" id="cd18808">
    <property type="entry name" value="SF1_C_Upf1"/>
    <property type="match status" value="1"/>
</dbReference>
<accession>R7QVR3</accession>
<keyword evidence="1" id="KW-0547">Nucleotide-binding</keyword>